<keyword evidence="2" id="KW-1185">Reference proteome</keyword>
<sequence length="137" mass="15318">MNIVEKLLGIDAGELQMPTKEVTLKLGKLGGQEFTILCKAVDPNKVAKIQDNLIELSKKGSVQGTNMGQIKLLTVMEGCSDTFRNEDLLEHFNAPTPKELINKLLLAGEIDELYNTINELNGYEQDEEEQEEEIKNL</sequence>
<gene>
    <name evidence="1" type="ORF">FDF74_12285</name>
</gene>
<evidence type="ECO:0000313" key="2">
    <source>
        <dbReference type="Proteomes" id="UP000473885"/>
    </source>
</evidence>
<dbReference type="Gene3D" id="3.30.2220.30">
    <property type="match status" value="1"/>
</dbReference>
<dbReference type="InterPro" id="IPR014986">
    <property type="entry name" value="XkdN-like"/>
</dbReference>
<dbReference type="EMBL" id="SXDP01000017">
    <property type="protein sequence ID" value="NEZ47960.1"/>
    <property type="molecule type" value="Genomic_DNA"/>
</dbReference>
<accession>A0A6M0RDP0</accession>
<proteinExistence type="predicted"/>
<dbReference type="InterPro" id="IPR038559">
    <property type="entry name" value="XkdN-like_sf"/>
</dbReference>
<dbReference type="Proteomes" id="UP000473885">
    <property type="component" value="Unassembled WGS sequence"/>
</dbReference>
<organism evidence="1 2">
    <name type="scientific">Clostridium niameyense</name>
    <dbReference type="NCBI Taxonomy" id="1622073"/>
    <lineage>
        <taxon>Bacteria</taxon>
        <taxon>Bacillati</taxon>
        <taxon>Bacillota</taxon>
        <taxon>Clostridia</taxon>
        <taxon>Eubacteriales</taxon>
        <taxon>Clostridiaceae</taxon>
        <taxon>Clostridium</taxon>
    </lineage>
</organism>
<dbReference type="AlphaFoldDB" id="A0A6M0RDP0"/>
<name>A0A6M0RDP0_9CLOT</name>
<evidence type="ECO:0000313" key="1">
    <source>
        <dbReference type="EMBL" id="NEZ47960.1"/>
    </source>
</evidence>
<protein>
    <submittedName>
        <fullName evidence="1">XkdN-like protein</fullName>
    </submittedName>
</protein>
<reference evidence="1 2" key="1">
    <citation type="submission" date="2019-04" db="EMBL/GenBank/DDBJ databases">
        <title>Genome sequencing of Clostridium botulinum Groups I-IV and Clostridium butyricum.</title>
        <authorList>
            <person name="Brunt J."/>
            <person name="Van Vliet A.H.M."/>
            <person name="Stringer S.C."/>
            <person name="Carter A.T."/>
            <person name="Peck M.W."/>
        </authorList>
    </citation>
    <scope>NUCLEOTIDE SEQUENCE [LARGE SCALE GENOMIC DNA]</scope>
    <source>
        <strain evidence="1 2">IFR 18/094</strain>
    </source>
</reference>
<dbReference type="RefSeq" id="WP_163249920.1">
    <property type="nucleotide sequence ID" value="NZ_SXDP01000017.1"/>
</dbReference>
<dbReference type="Pfam" id="PF08890">
    <property type="entry name" value="Phage_TAC_5"/>
    <property type="match status" value="1"/>
</dbReference>
<comment type="caution">
    <text evidence="1">The sequence shown here is derived from an EMBL/GenBank/DDBJ whole genome shotgun (WGS) entry which is preliminary data.</text>
</comment>